<evidence type="ECO:0000313" key="3">
    <source>
        <dbReference type="Proteomes" id="UP000799640"/>
    </source>
</evidence>
<sequence length="57" mass="6209">MSTRRRGSGSKPRSTPTFSGMLKRRSSKPWAGGLIPSSYVVVDVTVRRSPPAVPPRL</sequence>
<keyword evidence="3" id="KW-1185">Reference proteome</keyword>
<accession>A0A6G1I6P3</accession>
<dbReference type="EMBL" id="ML996689">
    <property type="protein sequence ID" value="KAF2403968.1"/>
    <property type="molecule type" value="Genomic_DNA"/>
</dbReference>
<feature type="region of interest" description="Disordered" evidence="1">
    <location>
        <begin position="1"/>
        <end position="32"/>
    </location>
</feature>
<proteinExistence type="predicted"/>
<gene>
    <name evidence="2" type="ORF">EJ06DRAFT_527550</name>
</gene>
<organism evidence="2 3">
    <name type="scientific">Trichodelitschia bisporula</name>
    <dbReference type="NCBI Taxonomy" id="703511"/>
    <lineage>
        <taxon>Eukaryota</taxon>
        <taxon>Fungi</taxon>
        <taxon>Dikarya</taxon>
        <taxon>Ascomycota</taxon>
        <taxon>Pezizomycotina</taxon>
        <taxon>Dothideomycetes</taxon>
        <taxon>Dothideomycetes incertae sedis</taxon>
        <taxon>Phaeotrichales</taxon>
        <taxon>Phaeotrichaceae</taxon>
        <taxon>Trichodelitschia</taxon>
    </lineage>
</organism>
<reference evidence="2" key="1">
    <citation type="journal article" date="2020" name="Stud. Mycol.">
        <title>101 Dothideomycetes genomes: a test case for predicting lifestyles and emergence of pathogens.</title>
        <authorList>
            <person name="Haridas S."/>
            <person name="Albert R."/>
            <person name="Binder M."/>
            <person name="Bloem J."/>
            <person name="Labutti K."/>
            <person name="Salamov A."/>
            <person name="Andreopoulos B."/>
            <person name="Baker S."/>
            <person name="Barry K."/>
            <person name="Bills G."/>
            <person name="Bluhm B."/>
            <person name="Cannon C."/>
            <person name="Castanera R."/>
            <person name="Culley D."/>
            <person name="Daum C."/>
            <person name="Ezra D."/>
            <person name="Gonzalez J."/>
            <person name="Henrissat B."/>
            <person name="Kuo A."/>
            <person name="Liang C."/>
            <person name="Lipzen A."/>
            <person name="Lutzoni F."/>
            <person name="Magnuson J."/>
            <person name="Mondo S."/>
            <person name="Nolan M."/>
            <person name="Ohm R."/>
            <person name="Pangilinan J."/>
            <person name="Park H.-J."/>
            <person name="Ramirez L."/>
            <person name="Alfaro M."/>
            <person name="Sun H."/>
            <person name="Tritt A."/>
            <person name="Yoshinaga Y."/>
            <person name="Zwiers L.-H."/>
            <person name="Turgeon B."/>
            <person name="Goodwin S."/>
            <person name="Spatafora J."/>
            <person name="Crous P."/>
            <person name="Grigoriev I."/>
        </authorList>
    </citation>
    <scope>NUCLEOTIDE SEQUENCE</scope>
    <source>
        <strain evidence="2">CBS 262.69</strain>
    </source>
</reference>
<evidence type="ECO:0000256" key="1">
    <source>
        <dbReference type="SAM" id="MobiDB-lite"/>
    </source>
</evidence>
<protein>
    <submittedName>
        <fullName evidence="2">Uncharacterized protein</fullName>
    </submittedName>
</protein>
<dbReference type="Proteomes" id="UP000799640">
    <property type="component" value="Unassembled WGS sequence"/>
</dbReference>
<name>A0A6G1I6P3_9PEZI</name>
<dbReference type="AlphaFoldDB" id="A0A6G1I6P3"/>
<evidence type="ECO:0000313" key="2">
    <source>
        <dbReference type="EMBL" id="KAF2403968.1"/>
    </source>
</evidence>